<dbReference type="InterPro" id="IPR006566">
    <property type="entry name" value="FBD"/>
</dbReference>
<reference evidence="2 3" key="1">
    <citation type="journal article" date="2018" name="Sci. Data">
        <title>The draft genome sequence of cork oak.</title>
        <authorList>
            <person name="Ramos A.M."/>
            <person name="Usie A."/>
            <person name="Barbosa P."/>
            <person name="Barros P.M."/>
            <person name="Capote T."/>
            <person name="Chaves I."/>
            <person name="Simoes F."/>
            <person name="Abreu I."/>
            <person name="Carrasquinho I."/>
            <person name="Faro C."/>
            <person name="Guimaraes J.B."/>
            <person name="Mendonca D."/>
            <person name="Nobrega F."/>
            <person name="Rodrigues L."/>
            <person name="Saibo N.J.M."/>
            <person name="Varela M.C."/>
            <person name="Egas C."/>
            <person name="Matos J."/>
            <person name="Miguel C.M."/>
            <person name="Oliveira M.M."/>
            <person name="Ricardo C.P."/>
            <person name="Goncalves S."/>
        </authorList>
    </citation>
    <scope>NUCLEOTIDE SEQUENCE [LARGE SCALE GENOMIC DNA]</scope>
    <source>
        <strain evidence="3">cv. HL8</strain>
    </source>
</reference>
<feature type="domain" description="FBD" evidence="1">
    <location>
        <begin position="8"/>
        <end position="43"/>
    </location>
</feature>
<dbReference type="Proteomes" id="UP000237347">
    <property type="component" value="Unassembled WGS sequence"/>
</dbReference>
<dbReference type="Pfam" id="PF08387">
    <property type="entry name" value="FBD"/>
    <property type="match status" value="1"/>
</dbReference>
<name>A0AAW0KIF9_QUESU</name>
<sequence>MAMKYPNEHLKEVEMVGFVGSAIDIELTVYLLKSAVKLEKIVIDPRAAYLVGTPWEKENKGARECAEQLKNHLTLGVEFFFFF</sequence>
<evidence type="ECO:0000313" key="3">
    <source>
        <dbReference type="Proteomes" id="UP000237347"/>
    </source>
</evidence>
<dbReference type="AlphaFoldDB" id="A0AAW0KIF9"/>
<accession>A0AAW0KIF9</accession>
<protein>
    <recommendedName>
        <fullName evidence="1">FBD domain-containing protein</fullName>
    </recommendedName>
</protein>
<gene>
    <name evidence="2" type="ORF">CFP56_020144</name>
</gene>
<keyword evidence="3" id="KW-1185">Reference proteome</keyword>
<proteinExistence type="predicted"/>
<comment type="caution">
    <text evidence="2">The sequence shown here is derived from an EMBL/GenBank/DDBJ whole genome shotgun (WGS) entry which is preliminary data.</text>
</comment>
<dbReference type="EMBL" id="PKMF04000311">
    <property type="protein sequence ID" value="KAK7838184.1"/>
    <property type="molecule type" value="Genomic_DNA"/>
</dbReference>
<organism evidence="2 3">
    <name type="scientific">Quercus suber</name>
    <name type="common">Cork oak</name>
    <dbReference type="NCBI Taxonomy" id="58331"/>
    <lineage>
        <taxon>Eukaryota</taxon>
        <taxon>Viridiplantae</taxon>
        <taxon>Streptophyta</taxon>
        <taxon>Embryophyta</taxon>
        <taxon>Tracheophyta</taxon>
        <taxon>Spermatophyta</taxon>
        <taxon>Magnoliopsida</taxon>
        <taxon>eudicotyledons</taxon>
        <taxon>Gunneridae</taxon>
        <taxon>Pentapetalae</taxon>
        <taxon>rosids</taxon>
        <taxon>fabids</taxon>
        <taxon>Fagales</taxon>
        <taxon>Fagaceae</taxon>
        <taxon>Quercus</taxon>
    </lineage>
</organism>
<evidence type="ECO:0000313" key="2">
    <source>
        <dbReference type="EMBL" id="KAK7838184.1"/>
    </source>
</evidence>
<evidence type="ECO:0000259" key="1">
    <source>
        <dbReference type="Pfam" id="PF08387"/>
    </source>
</evidence>